<keyword evidence="2" id="KW-0597">Phosphoprotein</keyword>
<feature type="modified residue" description="4-aspartylphosphate" evidence="2">
    <location>
        <position position="56"/>
    </location>
</feature>
<evidence type="ECO:0000256" key="3">
    <source>
        <dbReference type="PROSITE-ProRule" id="PRU01091"/>
    </source>
</evidence>
<evidence type="ECO:0000313" key="6">
    <source>
        <dbReference type="EMBL" id="MDC7683116.1"/>
    </source>
</evidence>
<proteinExistence type="predicted"/>
<dbReference type="PROSITE" id="PS50110">
    <property type="entry name" value="RESPONSE_REGULATORY"/>
    <property type="match status" value="1"/>
</dbReference>
<reference evidence="6 7" key="1">
    <citation type="submission" date="2023-01" db="EMBL/GenBank/DDBJ databases">
        <title>Novel species of the genus Asticcacaulis isolated from rivers.</title>
        <authorList>
            <person name="Lu H."/>
        </authorList>
    </citation>
    <scope>NUCLEOTIDE SEQUENCE [LARGE SCALE GENOMIC DNA]</scope>
    <source>
        <strain evidence="6 7">BYS171W</strain>
    </source>
</reference>
<evidence type="ECO:0000259" key="5">
    <source>
        <dbReference type="PROSITE" id="PS51755"/>
    </source>
</evidence>
<dbReference type="PANTHER" id="PTHR48111:SF50">
    <property type="entry name" value="KDP OPERON TRANSCRIPTIONAL REGULATORY PROTEIN KDPE"/>
    <property type="match status" value="1"/>
</dbReference>
<dbReference type="SMART" id="SM00862">
    <property type="entry name" value="Trans_reg_C"/>
    <property type="match status" value="1"/>
</dbReference>
<dbReference type="Pfam" id="PF00072">
    <property type="entry name" value="Response_reg"/>
    <property type="match status" value="1"/>
</dbReference>
<keyword evidence="7" id="KW-1185">Reference proteome</keyword>
<accession>A0ABT5HSS3</accession>
<organism evidence="6 7">
    <name type="scientific">Asticcacaulis aquaticus</name>
    <dbReference type="NCBI Taxonomy" id="2984212"/>
    <lineage>
        <taxon>Bacteria</taxon>
        <taxon>Pseudomonadati</taxon>
        <taxon>Pseudomonadota</taxon>
        <taxon>Alphaproteobacteria</taxon>
        <taxon>Caulobacterales</taxon>
        <taxon>Caulobacteraceae</taxon>
        <taxon>Asticcacaulis</taxon>
    </lineage>
</organism>
<dbReference type="CDD" id="cd00383">
    <property type="entry name" value="trans_reg_C"/>
    <property type="match status" value="1"/>
</dbReference>
<dbReference type="InterPro" id="IPR036388">
    <property type="entry name" value="WH-like_DNA-bd_sf"/>
</dbReference>
<dbReference type="Gene3D" id="3.40.50.2300">
    <property type="match status" value="1"/>
</dbReference>
<dbReference type="PANTHER" id="PTHR48111">
    <property type="entry name" value="REGULATOR OF RPOS"/>
    <property type="match status" value="1"/>
</dbReference>
<dbReference type="InterPro" id="IPR001789">
    <property type="entry name" value="Sig_transdc_resp-reg_receiver"/>
</dbReference>
<dbReference type="PROSITE" id="PS51755">
    <property type="entry name" value="OMPR_PHOB"/>
    <property type="match status" value="1"/>
</dbReference>
<protein>
    <submittedName>
        <fullName evidence="6">Response regulator transcription factor</fullName>
    </submittedName>
</protein>
<dbReference type="InterPro" id="IPR011006">
    <property type="entry name" value="CheY-like_superfamily"/>
</dbReference>
<feature type="DNA-binding region" description="OmpR/PhoB-type" evidence="3">
    <location>
        <begin position="130"/>
        <end position="229"/>
    </location>
</feature>
<evidence type="ECO:0000259" key="4">
    <source>
        <dbReference type="PROSITE" id="PS50110"/>
    </source>
</evidence>
<dbReference type="SUPFAM" id="SSF52172">
    <property type="entry name" value="CheY-like"/>
    <property type="match status" value="1"/>
</dbReference>
<name>A0ABT5HSS3_9CAUL</name>
<dbReference type="EMBL" id="JAQQKX010000005">
    <property type="protein sequence ID" value="MDC7683116.1"/>
    <property type="molecule type" value="Genomic_DNA"/>
</dbReference>
<dbReference type="Gene3D" id="6.10.250.690">
    <property type="match status" value="1"/>
</dbReference>
<dbReference type="Gene3D" id="1.10.10.10">
    <property type="entry name" value="Winged helix-like DNA-binding domain superfamily/Winged helix DNA-binding domain"/>
    <property type="match status" value="1"/>
</dbReference>
<keyword evidence="1 3" id="KW-0238">DNA-binding</keyword>
<comment type="caution">
    <text evidence="6">The sequence shown here is derived from an EMBL/GenBank/DDBJ whole genome shotgun (WGS) entry which is preliminary data.</text>
</comment>
<dbReference type="InterPro" id="IPR039420">
    <property type="entry name" value="WalR-like"/>
</dbReference>
<dbReference type="Proteomes" id="UP001214854">
    <property type="component" value="Unassembled WGS sequence"/>
</dbReference>
<dbReference type="RefSeq" id="WP_023460869.1">
    <property type="nucleotide sequence ID" value="NZ_JAQQKX010000005.1"/>
</dbReference>
<evidence type="ECO:0000313" key="7">
    <source>
        <dbReference type="Proteomes" id="UP001214854"/>
    </source>
</evidence>
<feature type="domain" description="Response regulatory" evidence="4">
    <location>
        <begin position="7"/>
        <end position="120"/>
    </location>
</feature>
<dbReference type="SMART" id="SM00448">
    <property type="entry name" value="REC"/>
    <property type="match status" value="1"/>
</dbReference>
<feature type="domain" description="OmpR/PhoB-type" evidence="5">
    <location>
        <begin position="130"/>
        <end position="229"/>
    </location>
</feature>
<dbReference type="InterPro" id="IPR001867">
    <property type="entry name" value="OmpR/PhoB-type_DNA-bd"/>
</dbReference>
<sequence>MIEKKNTILVVDDEDEIRKMLNIFLDVADFKVVESENGKQAIRLSASVKPDLILLDLGLPDIDGKEVIQTIRQWSNIPIIVLTARSEDMDAAAALNLGADDYVTKPFSAEVLLARINANLRKSVVKEVGEPDVTNGPIRMDLVRHEVFIEEKKVPFTPKEYDLLRFFLVNRGRMLTHKQILKEVWGPAHVDDTQYLRVYIGQVREKLEAKEGLSKAIVSESGIGYRMEVVA</sequence>
<evidence type="ECO:0000256" key="1">
    <source>
        <dbReference type="ARBA" id="ARBA00023125"/>
    </source>
</evidence>
<evidence type="ECO:0000256" key="2">
    <source>
        <dbReference type="PROSITE-ProRule" id="PRU00169"/>
    </source>
</evidence>
<gene>
    <name evidence="6" type="ORF">PQU92_07495</name>
</gene>
<dbReference type="Pfam" id="PF00486">
    <property type="entry name" value="Trans_reg_C"/>
    <property type="match status" value="1"/>
</dbReference>